<name>A0A1I4CJ39_9GAMM</name>
<organism evidence="3 4">
    <name type="scientific">Candidatus Pantoea symbiotica</name>
    <dbReference type="NCBI Taxonomy" id="1884370"/>
    <lineage>
        <taxon>Bacteria</taxon>
        <taxon>Pseudomonadati</taxon>
        <taxon>Pseudomonadota</taxon>
        <taxon>Gammaproteobacteria</taxon>
        <taxon>Enterobacterales</taxon>
        <taxon>Erwiniaceae</taxon>
        <taxon>Pantoea</taxon>
    </lineage>
</organism>
<feature type="domain" description="Isochorismatase-like" evidence="2">
    <location>
        <begin position="5"/>
        <end position="137"/>
    </location>
</feature>
<evidence type="ECO:0000259" key="2">
    <source>
        <dbReference type="Pfam" id="PF00857"/>
    </source>
</evidence>
<gene>
    <name evidence="3" type="ORF">SAMN05518863_11090</name>
</gene>
<dbReference type="SUPFAM" id="SSF52499">
    <property type="entry name" value="Isochorismatase-like hydrolases"/>
    <property type="match status" value="1"/>
</dbReference>
<dbReference type="PANTHER" id="PTHR43540:SF14">
    <property type="entry name" value="ISOCHORISMATASE"/>
    <property type="match status" value="1"/>
</dbReference>
<dbReference type="Gene3D" id="3.40.50.850">
    <property type="entry name" value="Isochorismatase-like"/>
    <property type="match status" value="1"/>
</dbReference>
<dbReference type="InterPro" id="IPR036380">
    <property type="entry name" value="Isochorismatase-like_sf"/>
</dbReference>
<evidence type="ECO:0000313" key="3">
    <source>
        <dbReference type="EMBL" id="SFK81282.1"/>
    </source>
</evidence>
<dbReference type="EMBL" id="FOSD01000010">
    <property type="protein sequence ID" value="SFK81282.1"/>
    <property type="molecule type" value="Genomic_DNA"/>
</dbReference>
<sequence length="175" mass="19241">MANRVVVVVDMQNGVLATPRFDRAGRCERINQLTAAADQVIFIQHVGPGLEVDSVGWAIVPELQQPANGIFINKTACDSFWQTDLAAQLDQLGIKNFVICGCATDYCVDTTIKVGASLGYHITVAADAHTTADRTYVSAQQQINQHNEVWADLIMPGNPVLVRETEALLREWRPH</sequence>
<dbReference type="InterPro" id="IPR000868">
    <property type="entry name" value="Isochorismatase-like_dom"/>
</dbReference>
<dbReference type="InterPro" id="IPR050272">
    <property type="entry name" value="Isochorismatase-like_hydrls"/>
</dbReference>
<keyword evidence="4" id="KW-1185">Reference proteome</keyword>
<evidence type="ECO:0000313" key="4">
    <source>
        <dbReference type="Proteomes" id="UP000198841"/>
    </source>
</evidence>
<dbReference type="Pfam" id="PF00857">
    <property type="entry name" value="Isochorismatase"/>
    <property type="match status" value="1"/>
</dbReference>
<keyword evidence="1" id="KW-0378">Hydrolase</keyword>
<accession>A0A1I4CJ39</accession>
<protein>
    <submittedName>
        <fullName evidence="3">Nicotinamidase-related amidase</fullName>
    </submittedName>
</protein>
<dbReference type="PANTHER" id="PTHR43540">
    <property type="entry name" value="PEROXYUREIDOACRYLATE/UREIDOACRYLATE AMIDOHYDROLASE-RELATED"/>
    <property type="match status" value="1"/>
</dbReference>
<proteinExistence type="predicted"/>
<evidence type="ECO:0000256" key="1">
    <source>
        <dbReference type="ARBA" id="ARBA00022801"/>
    </source>
</evidence>
<dbReference type="Proteomes" id="UP000198841">
    <property type="component" value="Unassembled WGS sequence"/>
</dbReference>
<dbReference type="RefSeq" id="WP_008109967.1">
    <property type="nucleotide sequence ID" value="NZ_FOSD01000010.1"/>
</dbReference>
<comment type="caution">
    <text evidence="3">The sequence shown here is derived from an EMBL/GenBank/DDBJ whole genome shotgun (WGS) entry which is preliminary data.</text>
</comment>
<reference evidence="3 4" key="1">
    <citation type="submission" date="2016-10" db="EMBL/GenBank/DDBJ databases">
        <authorList>
            <person name="Varghese N."/>
            <person name="Submissions S."/>
        </authorList>
    </citation>
    <scope>NUCLEOTIDE SEQUENCE [LARGE SCALE GENOMIC DNA]</scope>
    <source>
        <strain evidence="3 4">YR512</strain>
    </source>
</reference>